<sequence length="185" mass="20960">MSNRITVVDPLFHDDYSSFPILEVHPDVSPNGLTASQYLRMCQPDACRSCRILNRRCTFVSWGASCGECLVTLCEDCDFTSRHKFVVAMHQYRNSLILSGGPDLMNMIRQFYADLRLLFLLFSARLGSDEKVQIAGITNIVNTLVDSPALTALALLTVSLRAPTHLNRLINERIRELWEFSYSPE</sequence>
<evidence type="ECO:0000313" key="1">
    <source>
        <dbReference type="EMBL" id="KAJ7626776.1"/>
    </source>
</evidence>
<dbReference type="AlphaFoldDB" id="A0AAD7BP12"/>
<reference evidence="1" key="1">
    <citation type="submission" date="2023-03" db="EMBL/GenBank/DDBJ databases">
        <title>Massive genome expansion in bonnet fungi (Mycena s.s.) driven by repeated elements and novel gene families across ecological guilds.</title>
        <authorList>
            <consortium name="Lawrence Berkeley National Laboratory"/>
            <person name="Harder C.B."/>
            <person name="Miyauchi S."/>
            <person name="Viragh M."/>
            <person name="Kuo A."/>
            <person name="Thoen E."/>
            <person name="Andreopoulos B."/>
            <person name="Lu D."/>
            <person name="Skrede I."/>
            <person name="Drula E."/>
            <person name="Henrissat B."/>
            <person name="Morin E."/>
            <person name="Kohler A."/>
            <person name="Barry K."/>
            <person name="LaButti K."/>
            <person name="Morin E."/>
            <person name="Salamov A."/>
            <person name="Lipzen A."/>
            <person name="Mereny Z."/>
            <person name="Hegedus B."/>
            <person name="Baldrian P."/>
            <person name="Stursova M."/>
            <person name="Weitz H."/>
            <person name="Taylor A."/>
            <person name="Grigoriev I.V."/>
            <person name="Nagy L.G."/>
            <person name="Martin F."/>
            <person name="Kauserud H."/>
        </authorList>
    </citation>
    <scope>NUCLEOTIDE SEQUENCE</scope>
    <source>
        <strain evidence="1">CBHHK067</strain>
    </source>
</reference>
<dbReference type="Proteomes" id="UP001221757">
    <property type="component" value="Unassembled WGS sequence"/>
</dbReference>
<organism evidence="1 2">
    <name type="scientific">Mycena rosella</name>
    <name type="common">Pink bonnet</name>
    <name type="synonym">Agaricus rosellus</name>
    <dbReference type="NCBI Taxonomy" id="1033263"/>
    <lineage>
        <taxon>Eukaryota</taxon>
        <taxon>Fungi</taxon>
        <taxon>Dikarya</taxon>
        <taxon>Basidiomycota</taxon>
        <taxon>Agaricomycotina</taxon>
        <taxon>Agaricomycetes</taxon>
        <taxon>Agaricomycetidae</taxon>
        <taxon>Agaricales</taxon>
        <taxon>Marasmiineae</taxon>
        <taxon>Mycenaceae</taxon>
        <taxon>Mycena</taxon>
    </lineage>
</organism>
<comment type="caution">
    <text evidence="1">The sequence shown here is derived from an EMBL/GenBank/DDBJ whole genome shotgun (WGS) entry which is preliminary data.</text>
</comment>
<protein>
    <submittedName>
        <fullName evidence="1">Uncharacterized protein</fullName>
    </submittedName>
</protein>
<gene>
    <name evidence="1" type="ORF">B0H17DRAFT_1218497</name>
</gene>
<dbReference type="EMBL" id="JARKIE010000570">
    <property type="protein sequence ID" value="KAJ7626776.1"/>
    <property type="molecule type" value="Genomic_DNA"/>
</dbReference>
<proteinExistence type="predicted"/>
<evidence type="ECO:0000313" key="2">
    <source>
        <dbReference type="Proteomes" id="UP001221757"/>
    </source>
</evidence>
<keyword evidence="2" id="KW-1185">Reference proteome</keyword>
<name>A0AAD7BP12_MYCRO</name>
<accession>A0AAD7BP12</accession>